<evidence type="ECO:0000256" key="1">
    <source>
        <dbReference type="ARBA" id="ARBA00004448"/>
    </source>
</evidence>
<evidence type="ECO:0000256" key="17">
    <source>
        <dbReference type="ARBA" id="ARBA00048581"/>
    </source>
</evidence>
<evidence type="ECO:0000256" key="10">
    <source>
        <dbReference type="ARBA" id="ARBA00036018"/>
    </source>
</evidence>
<keyword evidence="4 20" id="KW-0812">Transmembrane</keyword>
<evidence type="ECO:0000256" key="20">
    <source>
        <dbReference type="PROSITE-ProRule" id="PRU00282"/>
    </source>
</evidence>
<comment type="catalytic activity">
    <reaction evidence="16">
        <text>L-2-aminoadipate(in) + 2-oxoglutarate(out) = L-2-aminoadipate(out) + 2-oxoglutarate(in)</text>
        <dbReference type="Rhea" id="RHEA:71747"/>
        <dbReference type="ChEBI" id="CHEBI:16810"/>
        <dbReference type="ChEBI" id="CHEBI:58672"/>
    </reaction>
</comment>
<dbReference type="SUPFAM" id="SSF103506">
    <property type="entry name" value="Mitochondrial carrier"/>
    <property type="match status" value="1"/>
</dbReference>
<evidence type="ECO:0000256" key="12">
    <source>
        <dbReference type="ARBA" id="ARBA00041874"/>
    </source>
</evidence>
<comment type="catalytic activity">
    <reaction evidence="10">
        <text>2-oxoadipate(in) + 2-oxoglutarate(out) = 2-oxoadipate(out) + 2-oxoglutarate(in)</text>
        <dbReference type="Rhea" id="RHEA:71739"/>
        <dbReference type="ChEBI" id="CHEBI:16810"/>
        <dbReference type="ChEBI" id="CHEBI:57499"/>
    </reaction>
</comment>
<keyword evidence="8" id="KW-0496">Mitochondrion</keyword>
<evidence type="ECO:0000256" key="6">
    <source>
        <dbReference type="ARBA" id="ARBA00022792"/>
    </source>
</evidence>
<evidence type="ECO:0000256" key="9">
    <source>
        <dbReference type="ARBA" id="ARBA00023136"/>
    </source>
</evidence>
<proteinExistence type="inferred from homology"/>
<comment type="catalytic activity">
    <reaction evidence="15">
        <text>citrate(in) + 2-oxoglutarate(out) = citrate(out) + 2-oxoglutarate(in)</text>
        <dbReference type="Rhea" id="RHEA:71763"/>
        <dbReference type="ChEBI" id="CHEBI:16810"/>
        <dbReference type="ChEBI" id="CHEBI:16947"/>
    </reaction>
</comment>
<dbReference type="InterPro" id="IPR002067">
    <property type="entry name" value="MCP"/>
</dbReference>
<sequence length="292" mass="32771">MGLLRDGLFQIVSGGSAGFVEVCIMQPLDLVKTRFQIQHSEAPRYRSVVDCMIKVCRDEGVLSLYKGMLPPILAETPKRATKFFTFEQYKAIFTHFFNHWPQPVIFSLAGMLCGATEALVVNPFETVKVRLQADRSVSILEQRSSFQTARLIIAEGGFGTSGLNRGLTSCMARSGVWNMIYFGLYHSAKHCLFTESELKHKLHYRFALGFLSGSFACLGNTPFDVVKSRIQASGRDSKYKTCLQSIVLIYRDEGFRALYKGLVPKIMRLGPGGAILMLVYEYMFGLLKHNFG</sequence>
<evidence type="ECO:0000256" key="15">
    <source>
        <dbReference type="ARBA" id="ARBA00048003"/>
    </source>
</evidence>
<keyword evidence="7" id="KW-1133">Transmembrane helix</keyword>
<dbReference type="InterPro" id="IPR018108">
    <property type="entry name" value="MCP_transmembrane"/>
</dbReference>
<dbReference type="EMBL" id="HG805831">
    <property type="protein sequence ID" value="CDW52798.1"/>
    <property type="molecule type" value="Genomic_DNA"/>
</dbReference>
<dbReference type="GO" id="GO:0055085">
    <property type="term" value="P:transmembrane transport"/>
    <property type="evidence" value="ECO:0007669"/>
    <property type="project" value="InterPro"/>
</dbReference>
<dbReference type="InterPro" id="IPR023395">
    <property type="entry name" value="MCP_dom_sf"/>
</dbReference>
<dbReference type="Pfam" id="PF00153">
    <property type="entry name" value="Mito_carr"/>
    <property type="match status" value="3"/>
</dbReference>
<protein>
    <recommendedName>
        <fullName evidence="11">Mitochondrial 2-oxodicarboxylate carrier</fullName>
    </recommendedName>
    <alternativeName>
        <fullName evidence="12">Solute carrier family 25 member 21</fullName>
    </alternativeName>
</protein>
<organism evidence="22 23">
    <name type="scientific">Trichuris trichiura</name>
    <name type="common">Whipworm</name>
    <name type="synonym">Trichocephalus trichiurus</name>
    <dbReference type="NCBI Taxonomy" id="36087"/>
    <lineage>
        <taxon>Eukaryota</taxon>
        <taxon>Metazoa</taxon>
        <taxon>Ecdysozoa</taxon>
        <taxon>Nematoda</taxon>
        <taxon>Enoplea</taxon>
        <taxon>Dorylaimia</taxon>
        <taxon>Trichinellida</taxon>
        <taxon>Trichuridae</taxon>
        <taxon>Trichuris</taxon>
    </lineage>
</organism>
<dbReference type="PANTHER" id="PTHR46356">
    <property type="entry name" value="MITOCHONDRIAL 2-OXODICARBOXYLATE CARRIER"/>
    <property type="match status" value="1"/>
</dbReference>
<keyword evidence="5" id="KW-0677">Repeat</keyword>
<evidence type="ECO:0000256" key="13">
    <source>
        <dbReference type="ARBA" id="ARBA00046087"/>
    </source>
</evidence>
<keyword evidence="23" id="KW-1185">Reference proteome</keyword>
<evidence type="ECO:0000313" key="23">
    <source>
        <dbReference type="Proteomes" id="UP000030665"/>
    </source>
</evidence>
<reference evidence="22" key="1">
    <citation type="submission" date="2014-01" db="EMBL/GenBank/DDBJ databases">
        <authorList>
            <person name="Aslett M."/>
        </authorList>
    </citation>
    <scope>NUCLEOTIDE SEQUENCE</scope>
</reference>
<evidence type="ECO:0000256" key="4">
    <source>
        <dbReference type="ARBA" id="ARBA00022692"/>
    </source>
</evidence>
<dbReference type="GO" id="GO:0005743">
    <property type="term" value="C:mitochondrial inner membrane"/>
    <property type="evidence" value="ECO:0007669"/>
    <property type="project" value="UniProtKB-SubCell"/>
</dbReference>
<dbReference type="PANTHER" id="PTHR46356:SF1">
    <property type="entry name" value="MITOCHONDRIAL 2-OXODICARBOXYLATE CARRIER"/>
    <property type="match status" value="1"/>
</dbReference>
<evidence type="ECO:0000256" key="8">
    <source>
        <dbReference type="ARBA" id="ARBA00023128"/>
    </source>
</evidence>
<evidence type="ECO:0000256" key="7">
    <source>
        <dbReference type="ARBA" id="ARBA00022989"/>
    </source>
</evidence>
<comment type="similarity">
    <text evidence="2 21">Belongs to the mitochondrial carrier (TC 2.A.29) family.</text>
</comment>
<feature type="repeat" description="Solcar" evidence="20">
    <location>
        <begin position="101"/>
        <end position="191"/>
    </location>
</feature>
<evidence type="ECO:0000256" key="2">
    <source>
        <dbReference type="ARBA" id="ARBA00006375"/>
    </source>
</evidence>
<evidence type="ECO:0000256" key="16">
    <source>
        <dbReference type="ARBA" id="ARBA00048303"/>
    </source>
</evidence>
<comment type="catalytic activity">
    <reaction evidence="17">
        <text>2-oxoheptanedioate(in) + 2-oxoglutarate(out) = 2-oxoheptanedioate(out) + 2-oxoglutarate(in)</text>
        <dbReference type="Rhea" id="RHEA:71755"/>
        <dbReference type="ChEBI" id="CHEBI:16810"/>
        <dbReference type="ChEBI" id="CHEBI:72701"/>
    </reaction>
</comment>
<evidence type="ECO:0000256" key="19">
    <source>
        <dbReference type="ARBA" id="ARBA00048998"/>
    </source>
</evidence>
<dbReference type="STRING" id="36087.A0A077YZA5"/>
<comment type="catalytic activity">
    <reaction evidence="19">
        <text>hexanedioate(in) + 2-oxoglutarate(out) = hexanedioate(out) + 2-oxoglutarate(in)</text>
        <dbReference type="Rhea" id="RHEA:71743"/>
        <dbReference type="ChEBI" id="CHEBI:16810"/>
        <dbReference type="ChEBI" id="CHEBI:17128"/>
    </reaction>
</comment>
<keyword evidence="9 20" id="KW-0472">Membrane</keyword>
<feature type="repeat" description="Solcar" evidence="20">
    <location>
        <begin position="5"/>
        <end position="92"/>
    </location>
</feature>
<comment type="function">
    <text evidence="13">Transports dicarboxylates across the inner membranes of mitochondria by a counter-exchange mechanism. Can transport 2-oxoadipate (2-oxohexanedioate), 2-oxoglutarate, adipate (hexanedioate), glutarate, and to a lesser extent, pimelate (heptanedioate), 2-oxopimelate (2-oxoheptanedioate), 2-aminoadipate (2-aminohexanedioate), oxaloacetate, and citrate. Plays a central role in catabolism of lysine, hydroxylysine, and tryptophan, by transporting common metabolite intermediates (such as 2-oxoadipate) into the mitochondria, where it is converted into acetyl-CoA and can enter the citric acid (TCA) cycle.</text>
</comment>
<name>A0A077YZA5_TRITR</name>
<dbReference type="AlphaFoldDB" id="A0A077YZA5"/>
<evidence type="ECO:0000256" key="11">
    <source>
        <dbReference type="ARBA" id="ARBA00039747"/>
    </source>
</evidence>
<evidence type="ECO:0000256" key="21">
    <source>
        <dbReference type="RuleBase" id="RU000488"/>
    </source>
</evidence>
<gene>
    <name evidence="22" type="ORF">TTRE_0000106001</name>
</gene>
<accession>A0A077YZA5</accession>
<comment type="catalytic activity">
    <reaction evidence="14">
        <text>heptanedioate(in) + 2-oxoglutarate(out) = heptanedioate(out) + 2-oxoglutarate(in)</text>
        <dbReference type="Rhea" id="RHEA:71759"/>
        <dbReference type="ChEBI" id="CHEBI:16810"/>
        <dbReference type="ChEBI" id="CHEBI:36165"/>
    </reaction>
</comment>
<dbReference type="PROSITE" id="PS50920">
    <property type="entry name" value="SOLCAR"/>
    <property type="match status" value="3"/>
</dbReference>
<evidence type="ECO:0000256" key="3">
    <source>
        <dbReference type="ARBA" id="ARBA00022448"/>
    </source>
</evidence>
<dbReference type="Gene3D" id="1.50.40.10">
    <property type="entry name" value="Mitochondrial carrier domain"/>
    <property type="match status" value="1"/>
</dbReference>
<dbReference type="Proteomes" id="UP000030665">
    <property type="component" value="Unassembled WGS sequence"/>
</dbReference>
<comment type="catalytic activity">
    <reaction evidence="18">
        <text>glutarate(in) + 2-oxoglutarate(out) = glutarate(out) + 2-oxoglutarate(in)</text>
        <dbReference type="Rhea" id="RHEA:71751"/>
        <dbReference type="ChEBI" id="CHEBI:16810"/>
        <dbReference type="ChEBI" id="CHEBI:30921"/>
    </reaction>
</comment>
<dbReference type="PRINTS" id="PR00926">
    <property type="entry name" value="MITOCARRIER"/>
</dbReference>
<feature type="repeat" description="Solcar" evidence="20">
    <location>
        <begin position="200"/>
        <end position="286"/>
    </location>
</feature>
<comment type="subcellular location">
    <subcellularLocation>
        <location evidence="1">Mitochondrion inner membrane</location>
        <topology evidence="1">Multi-pass membrane protein</topology>
    </subcellularLocation>
</comment>
<evidence type="ECO:0000313" key="22">
    <source>
        <dbReference type="EMBL" id="CDW52798.1"/>
    </source>
</evidence>
<evidence type="ECO:0000256" key="5">
    <source>
        <dbReference type="ARBA" id="ARBA00022737"/>
    </source>
</evidence>
<evidence type="ECO:0000256" key="18">
    <source>
        <dbReference type="ARBA" id="ARBA00048920"/>
    </source>
</evidence>
<dbReference type="InterPro" id="IPR051752">
    <property type="entry name" value="Mito_2-oxodicarb_carrier"/>
</dbReference>
<evidence type="ECO:0000256" key="14">
    <source>
        <dbReference type="ARBA" id="ARBA00047537"/>
    </source>
</evidence>
<keyword evidence="3 21" id="KW-0813">Transport</keyword>
<keyword evidence="6" id="KW-0999">Mitochondrion inner membrane</keyword>
<reference evidence="22" key="2">
    <citation type="submission" date="2014-03" db="EMBL/GenBank/DDBJ databases">
        <title>The whipworm genome and dual-species transcriptomics of an intimate host-pathogen interaction.</title>
        <authorList>
            <person name="Foth B.J."/>
            <person name="Tsai I.J."/>
            <person name="Reid A.J."/>
            <person name="Bancroft A.J."/>
            <person name="Nichol S."/>
            <person name="Tracey A."/>
            <person name="Holroyd N."/>
            <person name="Cotton J.A."/>
            <person name="Stanley E.J."/>
            <person name="Zarowiecki M."/>
            <person name="Liu J.Z."/>
            <person name="Huckvale T."/>
            <person name="Cooper P.J."/>
            <person name="Grencis R.K."/>
            <person name="Berriman M."/>
        </authorList>
    </citation>
    <scope>NUCLEOTIDE SEQUENCE [LARGE SCALE GENOMIC DNA]</scope>
</reference>
<dbReference type="OrthoDB" id="434783at2759"/>